<dbReference type="Gramene" id="PRQ58209">
    <property type="protein sequence ID" value="PRQ58209"/>
    <property type="gene ID" value="RchiOBHm_Chr1g0356781"/>
</dbReference>
<dbReference type="AlphaFoldDB" id="A0A2P6SHQ1"/>
<evidence type="ECO:0000256" key="1">
    <source>
        <dbReference type="ARBA" id="ARBA00022737"/>
    </source>
</evidence>
<dbReference type="GO" id="GO:0003723">
    <property type="term" value="F:RNA binding"/>
    <property type="evidence" value="ECO:0007669"/>
    <property type="project" value="InterPro"/>
</dbReference>
<dbReference type="InterPro" id="IPR046848">
    <property type="entry name" value="E_motif"/>
</dbReference>
<dbReference type="InterPro" id="IPR046960">
    <property type="entry name" value="PPR_At4g14850-like_plant"/>
</dbReference>
<reference evidence="2 3" key="1">
    <citation type="journal article" date="2018" name="Nat. Genet.">
        <title>The Rosa genome provides new insights in the design of modern roses.</title>
        <authorList>
            <person name="Bendahmane M."/>
        </authorList>
    </citation>
    <scope>NUCLEOTIDE SEQUENCE [LARGE SCALE GENOMIC DNA]</scope>
    <source>
        <strain evidence="3">cv. Old Blush</strain>
    </source>
</reference>
<dbReference type="PANTHER" id="PTHR47926">
    <property type="entry name" value="PENTATRICOPEPTIDE REPEAT-CONTAINING PROTEIN"/>
    <property type="match status" value="1"/>
</dbReference>
<dbReference type="Proteomes" id="UP000238479">
    <property type="component" value="Chromosome 1"/>
</dbReference>
<evidence type="ECO:0000313" key="3">
    <source>
        <dbReference type="Proteomes" id="UP000238479"/>
    </source>
</evidence>
<dbReference type="OMA" id="HANAEMG"/>
<dbReference type="GO" id="GO:0009451">
    <property type="term" value="P:RNA modification"/>
    <property type="evidence" value="ECO:0007669"/>
    <property type="project" value="InterPro"/>
</dbReference>
<dbReference type="Pfam" id="PF12854">
    <property type="entry name" value="PPR_1"/>
    <property type="match status" value="1"/>
</dbReference>
<dbReference type="Pfam" id="PF20431">
    <property type="entry name" value="E_motif"/>
    <property type="match status" value="1"/>
</dbReference>
<dbReference type="InterPro" id="IPR002885">
    <property type="entry name" value="PPR_rpt"/>
</dbReference>
<comment type="caution">
    <text evidence="2">The sequence shown here is derived from an EMBL/GenBank/DDBJ whole genome shotgun (WGS) entry which is preliminary data.</text>
</comment>
<sequence>MELPFFGVLSACSHGGLVKKGLHYFKLMTNDYQVFPDSEHYTCLIDLLGRAGLLDEAFIVLTSMSIKPDPSTFGAFIGACKVNGNVGLAKWAAEKLFTLEPNKPVNCTLMSNIYSTEGHWADVARVRQMMIEVQL</sequence>
<dbReference type="PANTHER" id="PTHR47926:SF511">
    <property type="entry name" value="PENTATRICOPEPTIDE REPEAT-CONTAINING PROTEIN"/>
    <property type="match status" value="1"/>
</dbReference>
<name>A0A2P6SHQ1_ROSCH</name>
<accession>A0A2P6SHQ1</accession>
<dbReference type="EMBL" id="PDCK01000039">
    <property type="protein sequence ID" value="PRQ58209.1"/>
    <property type="molecule type" value="Genomic_DNA"/>
</dbReference>
<keyword evidence="3" id="KW-1185">Reference proteome</keyword>
<dbReference type="Pfam" id="PF01535">
    <property type="entry name" value="PPR"/>
    <property type="match status" value="1"/>
</dbReference>
<evidence type="ECO:0000313" key="2">
    <source>
        <dbReference type="EMBL" id="PRQ58209.1"/>
    </source>
</evidence>
<organism evidence="2 3">
    <name type="scientific">Rosa chinensis</name>
    <name type="common">China rose</name>
    <dbReference type="NCBI Taxonomy" id="74649"/>
    <lineage>
        <taxon>Eukaryota</taxon>
        <taxon>Viridiplantae</taxon>
        <taxon>Streptophyta</taxon>
        <taxon>Embryophyta</taxon>
        <taxon>Tracheophyta</taxon>
        <taxon>Spermatophyta</taxon>
        <taxon>Magnoliopsida</taxon>
        <taxon>eudicotyledons</taxon>
        <taxon>Gunneridae</taxon>
        <taxon>Pentapetalae</taxon>
        <taxon>rosids</taxon>
        <taxon>fabids</taxon>
        <taxon>Rosales</taxon>
        <taxon>Rosaceae</taxon>
        <taxon>Rosoideae</taxon>
        <taxon>Rosoideae incertae sedis</taxon>
        <taxon>Rosa</taxon>
    </lineage>
</organism>
<dbReference type="InterPro" id="IPR011990">
    <property type="entry name" value="TPR-like_helical_dom_sf"/>
</dbReference>
<dbReference type="Gene3D" id="1.25.40.10">
    <property type="entry name" value="Tetratricopeptide repeat domain"/>
    <property type="match status" value="1"/>
</dbReference>
<protein>
    <submittedName>
        <fullName evidence="2">Putative pentatricopeptide</fullName>
    </submittedName>
</protein>
<dbReference type="STRING" id="74649.A0A2P6SHQ1"/>
<proteinExistence type="predicted"/>
<gene>
    <name evidence="2" type="ORF">RchiOBHm_Chr1g0356781</name>
</gene>
<keyword evidence="1" id="KW-0677">Repeat</keyword>